<dbReference type="Pfam" id="PF08979">
    <property type="entry name" value="DUF1894"/>
    <property type="match status" value="2"/>
</dbReference>
<dbReference type="EMBL" id="AM114193">
    <property type="protein sequence ID" value="CAJ37214.1"/>
    <property type="molecule type" value="Genomic_DNA"/>
</dbReference>
<name>Q0W329_METAR</name>
<evidence type="ECO:0000313" key="1">
    <source>
        <dbReference type="EMBL" id="CAJ37214.1"/>
    </source>
</evidence>
<dbReference type="KEGG" id="rci:RCIX2074"/>
<dbReference type="RefSeq" id="WP_012035360.1">
    <property type="nucleotide sequence ID" value="NC_009464.1"/>
</dbReference>
<dbReference type="eggNOG" id="arCOG04844">
    <property type="taxonomic scope" value="Archaea"/>
</dbReference>
<protein>
    <submittedName>
        <fullName evidence="1">Uncharacterized protein</fullName>
    </submittedName>
</protein>
<dbReference type="STRING" id="351160.RCIX2074"/>
<organism evidence="1 2">
    <name type="scientific">Methanocella arvoryzae (strain DSM 22066 / NBRC 105507 / MRE50)</name>
    <dbReference type="NCBI Taxonomy" id="351160"/>
    <lineage>
        <taxon>Archaea</taxon>
        <taxon>Methanobacteriati</taxon>
        <taxon>Methanobacteriota</taxon>
        <taxon>Stenosarchaea group</taxon>
        <taxon>Methanomicrobia</taxon>
        <taxon>Methanocellales</taxon>
        <taxon>Methanocellaceae</taxon>
        <taxon>Methanocella</taxon>
    </lineage>
</organism>
<dbReference type="InterPro" id="IPR012031">
    <property type="entry name" value="MTH0776-like"/>
</dbReference>
<sequence>MACLNDYNYEILLSHCTLRQGEEFIRSKYWETYYFEPGFQVLGLRTLGEGAIPVAIEDNTDDTIIFTYTKPCMGTFVLRIPGVPDEVKRVRTGYTKSLTLDRWTGSSGKTARAEAITCPLDVSLRNFNYDILSHFKTFRECEKFIRSKYWETYYFPPEFRVLGLRPLGKDYIPVAIDDKDENNLIFPFHDSTMGPLVIRINGVPSEVKRVRENYSKDLTLKKWKETS</sequence>
<accession>Q0W329</accession>
<evidence type="ECO:0000313" key="2">
    <source>
        <dbReference type="Proteomes" id="UP000000663"/>
    </source>
</evidence>
<reference evidence="1 2" key="1">
    <citation type="journal article" date="2006" name="Science">
        <title>Genome of rice cluster I archaea -- the key methane producers in the rice rhizosphere.</title>
        <authorList>
            <person name="Erkel C."/>
            <person name="Kube M."/>
            <person name="Reinhardt R."/>
            <person name="Liesack W."/>
        </authorList>
    </citation>
    <scope>NUCLEOTIDE SEQUENCE [LARGE SCALE GENOMIC DNA]</scope>
    <source>
        <strain evidence="2">DSM 22066 / NBRC 105507 / MRE50</strain>
    </source>
</reference>
<keyword evidence="2" id="KW-1185">Reference proteome</keyword>
<gene>
    <name evidence="1" type="ORF">RCIX2074</name>
</gene>
<dbReference type="OrthoDB" id="109565at2157"/>
<dbReference type="Proteomes" id="UP000000663">
    <property type="component" value="Chromosome"/>
</dbReference>
<dbReference type="GeneID" id="31818981"/>
<dbReference type="AlphaFoldDB" id="Q0W329"/>
<proteinExistence type="predicted"/>